<dbReference type="GO" id="GO:0061608">
    <property type="term" value="F:nuclear import signal receptor activity"/>
    <property type="evidence" value="ECO:0007669"/>
    <property type="project" value="TreeGrafter"/>
</dbReference>
<dbReference type="PANTHER" id="PTHR37723">
    <property type="entry name" value="PROTEIN FAR-RED ELONGATED HYPOCOTYL 1"/>
    <property type="match status" value="1"/>
</dbReference>
<dbReference type="InterPro" id="IPR037766">
    <property type="entry name" value="FHY1"/>
</dbReference>
<accession>A0AAD3TFE7</accession>
<proteinExistence type="predicted"/>
<dbReference type="GO" id="GO:0009639">
    <property type="term" value="P:response to red or far red light"/>
    <property type="evidence" value="ECO:0007669"/>
    <property type="project" value="InterPro"/>
</dbReference>
<dbReference type="GO" id="GO:0005737">
    <property type="term" value="C:cytoplasm"/>
    <property type="evidence" value="ECO:0007669"/>
    <property type="project" value="TreeGrafter"/>
</dbReference>
<comment type="caution">
    <text evidence="1">The sequence shown here is derived from an EMBL/GenBank/DDBJ whole genome shotgun (WGS) entry which is preliminary data.</text>
</comment>
<keyword evidence="2" id="KW-1185">Reference proteome</keyword>
<dbReference type="PANTHER" id="PTHR37723:SF1">
    <property type="entry name" value="PROTEIN FAR-RED-ELONGATED HYPOCOTYL 1-LIKE"/>
    <property type="match status" value="1"/>
</dbReference>
<evidence type="ECO:0000313" key="1">
    <source>
        <dbReference type="EMBL" id="GMH28938.1"/>
    </source>
</evidence>
<evidence type="ECO:0000313" key="2">
    <source>
        <dbReference type="Proteomes" id="UP001279734"/>
    </source>
</evidence>
<reference evidence="1" key="1">
    <citation type="submission" date="2023-05" db="EMBL/GenBank/DDBJ databases">
        <title>Nepenthes gracilis genome sequencing.</title>
        <authorList>
            <person name="Fukushima K."/>
        </authorList>
    </citation>
    <scope>NUCLEOTIDE SEQUENCE</scope>
    <source>
        <strain evidence="1">SING2019-196</strain>
    </source>
</reference>
<name>A0AAD3TFE7_NEPGR</name>
<gene>
    <name evidence="1" type="ORF">Nepgr_030781</name>
</gene>
<dbReference type="AlphaFoldDB" id="A0AAD3TFE7"/>
<protein>
    <submittedName>
        <fullName evidence="1">Uncharacterized protein</fullName>
    </submittedName>
</protein>
<dbReference type="GO" id="GO:0051457">
    <property type="term" value="P:maintenance of protein location in nucleus"/>
    <property type="evidence" value="ECO:0007669"/>
    <property type="project" value="TreeGrafter"/>
</dbReference>
<dbReference type="EMBL" id="BSYO01000035">
    <property type="protein sequence ID" value="GMH28938.1"/>
    <property type="molecule type" value="Genomic_DNA"/>
</dbReference>
<dbReference type="Proteomes" id="UP001279734">
    <property type="component" value="Unassembled WGS sequence"/>
</dbReference>
<dbReference type="GO" id="GO:0016607">
    <property type="term" value="C:nuclear speck"/>
    <property type="evidence" value="ECO:0007669"/>
    <property type="project" value="TreeGrafter"/>
</dbReference>
<sequence>MKAIGIVKLRIDSSSGGRSYDRKTLIIDGMDEDMDGRRQISGVCDGEILGYKVANLSKKRKFLAEAAEHLGLPESKQKCYDPTLSSECDSSFTKSLEAEDFHIHISKGKCIAEATDMEATDMDLEVNSAQDSNSFVTGVCSEIKLDTDDIKSHSSDEASTSWSFCGQERIRNVHSSLEGGRMLNSILLNKELTSTSRDAHPIFQGAIFHGAKNIEEQHPQHGNNWEYICSGETDDELEDFVYSKAANPNLHMVSSDIWNVNQETQLGSRTPTIDQEFEQYFSALML</sequence>
<organism evidence="1 2">
    <name type="scientific">Nepenthes gracilis</name>
    <name type="common">Slender pitcher plant</name>
    <dbReference type="NCBI Taxonomy" id="150966"/>
    <lineage>
        <taxon>Eukaryota</taxon>
        <taxon>Viridiplantae</taxon>
        <taxon>Streptophyta</taxon>
        <taxon>Embryophyta</taxon>
        <taxon>Tracheophyta</taxon>
        <taxon>Spermatophyta</taxon>
        <taxon>Magnoliopsida</taxon>
        <taxon>eudicotyledons</taxon>
        <taxon>Gunneridae</taxon>
        <taxon>Pentapetalae</taxon>
        <taxon>Caryophyllales</taxon>
        <taxon>Nepenthaceae</taxon>
        <taxon>Nepenthes</taxon>
    </lineage>
</organism>